<feature type="domain" description="Integrase zinc-binding" evidence="2">
    <location>
        <begin position="292"/>
        <end position="342"/>
    </location>
</feature>
<feature type="domain" description="Reverse transcriptase/retrotransposon-derived protein RNase H-like" evidence="1">
    <location>
        <begin position="136"/>
        <end position="229"/>
    </location>
</feature>
<evidence type="ECO:0000259" key="1">
    <source>
        <dbReference type="Pfam" id="PF17919"/>
    </source>
</evidence>
<dbReference type="InterPro" id="IPR041588">
    <property type="entry name" value="Integrase_H2C2"/>
</dbReference>
<dbReference type="EMBL" id="BKCJ010002276">
    <property type="protein sequence ID" value="GEU47478.1"/>
    <property type="molecule type" value="Genomic_DNA"/>
</dbReference>
<dbReference type="InterPro" id="IPR043502">
    <property type="entry name" value="DNA/RNA_pol_sf"/>
</dbReference>
<sequence>MKIQAGVQGSRPKELRRHLQLWKCFRRHYYVVIVLVRNITFSTLRKINMKLNPKKCLFKMEEGKFLGYVVTFERIRGNLEKTKAVMDMPSSRTLKQMQFLSEKMSTLDCFLSKSIERSLPFLNTLKKYTNKKDFRWIEAFEAAFLEMKKLVSELPTRTTPKKGKTLMMYLATADEAVNAVLLTERDIHHVSRSLQGEETNYAPMEKLTLGLVHAAMRLRRYFQAYPIKVITNIPIKQVLSNSKASGTLLEDPVDARTLMEKIRNYTLEDGVLYRKYYLVPLMRCVRPLQANYVIREVHIGSCEMHDGPRQVMAKAMNLGYYCPSMRIDAKELIRACDDCQAHASVPKISKADMISVTSAWPFMK</sequence>
<protein>
    <submittedName>
        <fullName evidence="3">Reverse transcriptase domain-containing protein</fullName>
    </submittedName>
</protein>
<comment type="caution">
    <text evidence="3">The sequence shown here is derived from an EMBL/GenBank/DDBJ whole genome shotgun (WGS) entry which is preliminary data.</text>
</comment>
<dbReference type="Gene3D" id="1.10.340.70">
    <property type="match status" value="1"/>
</dbReference>
<dbReference type="PANTHER" id="PTHR48475:SF2">
    <property type="entry name" value="RIBONUCLEASE H"/>
    <property type="match status" value="1"/>
</dbReference>
<dbReference type="Gene3D" id="3.30.70.270">
    <property type="match status" value="2"/>
</dbReference>
<keyword evidence="3" id="KW-0695">RNA-directed DNA polymerase</keyword>
<name>A0A6L2KDB8_TANCI</name>
<dbReference type="GO" id="GO:0003964">
    <property type="term" value="F:RNA-directed DNA polymerase activity"/>
    <property type="evidence" value="ECO:0007669"/>
    <property type="project" value="UniProtKB-KW"/>
</dbReference>
<dbReference type="Pfam" id="PF17919">
    <property type="entry name" value="RT_RNaseH_2"/>
    <property type="match status" value="1"/>
</dbReference>
<keyword evidence="3" id="KW-0808">Transferase</keyword>
<dbReference type="SUPFAM" id="SSF56672">
    <property type="entry name" value="DNA/RNA polymerases"/>
    <property type="match status" value="1"/>
</dbReference>
<evidence type="ECO:0000313" key="3">
    <source>
        <dbReference type="EMBL" id="GEU47478.1"/>
    </source>
</evidence>
<reference evidence="3" key="1">
    <citation type="journal article" date="2019" name="Sci. Rep.">
        <title>Draft genome of Tanacetum cinerariifolium, the natural source of mosquito coil.</title>
        <authorList>
            <person name="Yamashiro T."/>
            <person name="Shiraishi A."/>
            <person name="Satake H."/>
            <person name="Nakayama K."/>
        </authorList>
    </citation>
    <scope>NUCLEOTIDE SEQUENCE</scope>
</reference>
<dbReference type="AlphaFoldDB" id="A0A6L2KDB8"/>
<dbReference type="InterPro" id="IPR043128">
    <property type="entry name" value="Rev_trsase/Diguanyl_cyclase"/>
</dbReference>
<dbReference type="Pfam" id="PF17921">
    <property type="entry name" value="Integrase_H2C2"/>
    <property type="match status" value="1"/>
</dbReference>
<evidence type="ECO:0000259" key="2">
    <source>
        <dbReference type="Pfam" id="PF17921"/>
    </source>
</evidence>
<accession>A0A6L2KDB8</accession>
<proteinExistence type="predicted"/>
<organism evidence="3">
    <name type="scientific">Tanacetum cinerariifolium</name>
    <name type="common">Dalmatian daisy</name>
    <name type="synonym">Chrysanthemum cinerariifolium</name>
    <dbReference type="NCBI Taxonomy" id="118510"/>
    <lineage>
        <taxon>Eukaryota</taxon>
        <taxon>Viridiplantae</taxon>
        <taxon>Streptophyta</taxon>
        <taxon>Embryophyta</taxon>
        <taxon>Tracheophyta</taxon>
        <taxon>Spermatophyta</taxon>
        <taxon>Magnoliopsida</taxon>
        <taxon>eudicotyledons</taxon>
        <taxon>Gunneridae</taxon>
        <taxon>Pentapetalae</taxon>
        <taxon>asterids</taxon>
        <taxon>campanulids</taxon>
        <taxon>Asterales</taxon>
        <taxon>Asteraceae</taxon>
        <taxon>Asteroideae</taxon>
        <taxon>Anthemideae</taxon>
        <taxon>Anthemidinae</taxon>
        <taxon>Tanacetum</taxon>
    </lineage>
</organism>
<keyword evidence="3" id="KW-0548">Nucleotidyltransferase</keyword>
<dbReference type="InterPro" id="IPR041577">
    <property type="entry name" value="RT_RNaseH_2"/>
</dbReference>
<dbReference type="PANTHER" id="PTHR48475">
    <property type="entry name" value="RIBONUCLEASE H"/>
    <property type="match status" value="1"/>
</dbReference>
<gene>
    <name evidence="3" type="ORF">Tci_019456</name>
</gene>